<dbReference type="OMA" id="NSTNLFW"/>
<accession>A0A1Y1JHS3</accession>
<dbReference type="Proteomes" id="UP000195521">
    <property type="component" value="Unassembled WGS sequence"/>
</dbReference>
<evidence type="ECO:0000256" key="1">
    <source>
        <dbReference type="SAM" id="MobiDB-lite"/>
    </source>
</evidence>
<protein>
    <submittedName>
        <fullName evidence="2">Uncharacterized protein</fullName>
    </submittedName>
</protein>
<dbReference type="GeneID" id="39746346"/>
<keyword evidence="3" id="KW-1185">Reference proteome</keyword>
<evidence type="ECO:0000313" key="3">
    <source>
        <dbReference type="Proteomes" id="UP000195521"/>
    </source>
</evidence>
<comment type="caution">
    <text evidence="2">The sequence shown here is derived from an EMBL/GenBank/DDBJ whole genome shotgun (WGS) entry which is preliminary data.</text>
</comment>
<reference evidence="3" key="1">
    <citation type="submission" date="2017-04" db="EMBL/GenBank/DDBJ databases">
        <title>Plasmodium gonderi genome.</title>
        <authorList>
            <person name="Arisue N."/>
            <person name="Honma H."/>
            <person name="Kawai S."/>
            <person name="Tougan T."/>
            <person name="Tanabe K."/>
            <person name="Horii T."/>
        </authorList>
    </citation>
    <scope>NUCLEOTIDE SEQUENCE [LARGE SCALE GENOMIC DNA]</scope>
    <source>
        <strain evidence="3">ATCC 30045</strain>
    </source>
</reference>
<dbReference type="EMBL" id="BDQF01000006">
    <property type="protein sequence ID" value="GAW79634.1"/>
    <property type="molecule type" value="Genomic_DNA"/>
</dbReference>
<proteinExistence type="predicted"/>
<evidence type="ECO:0000313" key="2">
    <source>
        <dbReference type="EMBL" id="GAW79634.1"/>
    </source>
</evidence>
<organism evidence="2 3">
    <name type="scientific">Plasmodium gonderi</name>
    <dbReference type="NCBI Taxonomy" id="77519"/>
    <lineage>
        <taxon>Eukaryota</taxon>
        <taxon>Sar</taxon>
        <taxon>Alveolata</taxon>
        <taxon>Apicomplexa</taxon>
        <taxon>Aconoidasida</taxon>
        <taxon>Haemosporida</taxon>
        <taxon>Plasmodiidae</taxon>
        <taxon>Plasmodium</taxon>
        <taxon>Plasmodium (Plasmodium)</taxon>
    </lineage>
</organism>
<feature type="region of interest" description="Disordered" evidence="1">
    <location>
        <begin position="208"/>
        <end position="253"/>
    </location>
</feature>
<feature type="compositionally biased region" description="Basic and acidic residues" evidence="1">
    <location>
        <begin position="214"/>
        <end position="223"/>
    </location>
</feature>
<dbReference type="AlphaFoldDB" id="A0A1Y1JHS3"/>
<dbReference type="RefSeq" id="XP_028542223.1">
    <property type="nucleotide sequence ID" value="XM_028686422.1"/>
</dbReference>
<gene>
    <name evidence="2" type="ORF">PGO_050440</name>
</gene>
<name>A0A1Y1JHS3_PLAGO</name>
<sequence>MIPLCEQAGVVENPREIISFYEDIINQMKNSYNELYDTLMVLKNKTIGNIDEQLKESEKCKLNTSLCLRKEVKEQGEEKRNLSFHNTDILNDILCNFHGKDIVHRGGEVSWLDDQEEEGIEPRRRHTENVHEYAGEKRISEVQSNEDFFQERKIKHVNCYKKEFMVRNIREKINDFSCINEMANSNTSICEVNNAELKEGEQTHIFNGKIFSQGRRENVEKQHIPSSKSSNRHSTDLEEEEKEKEKKKKNSLNEESLHFRNSFTCMNKVDNEEVKKDLTVSKKNYNKNENSNSSPENFADLNFSDNSMDSIKDVMIRLSQENERLSKIVNEKKREYENGAYSHVRNRNGYLCSLMNVDQLASHELENFNYREYEIGEQNKHCCKNLMLEKWRSTCSKNCKKGNRMTNIYNEQIRKLNSDCSERNEDFYKFVQEKKKKKKKNFRKNGPILRNVRSTTCSTCCNDNTTTSHEMSRESCRDSNSMMNFKHEHISTNNITNNCICSGKNGKDCNTCYAKKVKLKMCKAHKVKDQFRLNDTSLSEIYLNDEPHMYSNYLHVRRRNQLMTDQMKLRGKKREKQNCPFSFETTNLYQNVHSKGNGDCNKYKECYPIGDDENTEKEKMDTRNNNHEHFLHDEGKILCKDCNDDETNIQDSISVLEEKLNSIIDGSTETIQKGNSNGRKFNSLMMKRHNEIPYHNCDLKQNVNNNLLLGHYTKHCGNHNICLGGKLQKIGNSNRFNSFKSDTLPYGFHPPRSTYISSLDQSLLAFFPEGLEPSPPQMQLDVPMHAPFFRGTWGACKWEHDKGSLSRCSHGRCSHGRCSHGRCSHGRCSHDRCSRDKWGYDTCRCQIVNHENVVNNQLFSNYIDINVNPALHSCNSLDTSEEQGTSKERHRMRETKGIEVMGDEGKRKNELSQHMAQYVKEEWEMSQTSPIRKKSNIVEIPNTLNETNEKENNDTISCRERKKTVTCISTPGGEVISSSDAGLSLFDGLTAEGSLSERCEEDSLCKSAEKKNIQKRKNQVCIANEQNRIEMHDKKEKKKKEKCGSIEKYCNETRKTKKKKKKKKKIKRAQNVKKYYESNPTNLFWTDLHNAHITQVNQTMKVMQMAQLIETTHTDDGNRNDRSMQLYKQYNKVNLGNIHKKKYELRTKRKVKYAWPSIHKKLRRDGSRLVYDPFLYNSTWRIKKV</sequence>
<dbReference type="OrthoDB" id="387381at2759"/>